<keyword evidence="2" id="KW-1185">Reference proteome</keyword>
<dbReference type="EMBL" id="JBHSIU010000121">
    <property type="protein sequence ID" value="MFC5007321.1"/>
    <property type="molecule type" value="Genomic_DNA"/>
</dbReference>
<protein>
    <submittedName>
        <fullName evidence="1">Uncharacterized protein</fullName>
    </submittedName>
</protein>
<comment type="caution">
    <text evidence="1">The sequence shown here is derived from an EMBL/GenBank/DDBJ whole genome shotgun (WGS) entry which is preliminary data.</text>
</comment>
<evidence type="ECO:0000313" key="2">
    <source>
        <dbReference type="Proteomes" id="UP001595912"/>
    </source>
</evidence>
<dbReference type="RefSeq" id="WP_380127967.1">
    <property type="nucleotide sequence ID" value="NZ_JBHSIU010000121.1"/>
</dbReference>
<organism evidence="1 2">
    <name type="scientific">Dactylosporangium cerinum</name>
    <dbReference type="NCBI Taxonomy" id="1434730"/>
    <lineage>
        <taxon>Bacteria</taxon>
        <taxon>Bacillati</taxon>
        <taxon>Actinomycetota</taxon>
        <taxon>Actinomycetes</taxon>
        <taxon>Micromonosporales</taxon>
        <taxon>Micromonosporaceae</taxon>
        <taxon>Dactylosporangium</taxon>
    </lineage>
</organism>
<dbReference type="Proteomes" id="UP001595912">
    <property type="component" value="Unassembled WGS sequence"/>
</dbReference>
<reference evidence="2" key="1">
    <citation type="journal article" date="2019" name="Int. J. Syst. Evol. Microbiol.">
        <title>The Global Catalogue of Microorganisms (GCM) 10K type strain sequencing project: providing services to taxonomists for standard genome sequencing and annotation.</title>
        <authorList>
            <consortium name="The Broad Institute Genomics Platform"/>
            <consortium name="The Broad Institute Genome Sequencing Center for Infectious Disease"/>
            <person name="Wu L."/>
            <person name="Ma J."/>
        </authorList>
    </citation>
    <scope>NUCLEOTIDE SEQUENCE [LARGE SCALE GENOMIC DNA]</scope>
    <source>
        <strain evidence="2">CGMCC 4.7152</strain>
    </source>
</reference>
<gene>
    <name evidence="1" type="ORF">ACFPIJ_57120</name>
</gene>
<accession>A0ABV9WIZ9</accession>
<proteinExistence type="predicted"/>
<evidence type="ECO:0000313" key="1">
    <source>
        <dbReference type="EMBL" id="MFC5007321.1"/>
    </source>
</evidence>
<sequence>MMIDYLAGGLTGFSPDEFPDARDFTVELTVWGKDQGVESLNLAYVVATPATRIRWVWWSEPVDKIRAWTVADIPCGTLKKPYYQSDQGWNIVVWQLDGKIFVAEGDGEWDADREQNTYTRWFRVSQELYDAGWTAALDRLRTGQTSRPPLSRPVMSWLT</sequence>
<name>A0ABV9WIZ9_9ACTN</name>